<evidence type="ECO:0000256" key="3">
    <source>
        <dbReference type="ARBA" id="ARBA00022679"/>
    </source>
</evidence>
<evidence type="ECO:0000313" key="7">
    <source>
        <dbReference type="Proteomes" id="UP000192276"/>
    </source>
</evidence>
<keyword evidence="7" id="KW-1185">Reference proteome</keyword>
<organism evidence="6 7">
    <name type="scientific">Niastella populi</name>
    <dbReference type="NCBI Taxonomy" id="550983"/>
    <lineage>
        <taxon>Bacteria</taxon>
        <taxon>Pseudomonadati</taxon>
        <taxon>Bacteroidota</taxon>
        <taxon>Chitinophagia</taxon>
        <taxon>Chitinophagales</taxon>
        <taxon>Chitinophagaceae</taxon>
        <taxon>Niastella</taxon>
    </lineage>
</organism>
<dbReference type="Proteomes" id="UP000192276">
    <property type="component" value="Unassembled WGS sequence"/>
</dbReference>
<dbReference type="RefSeq" id="WP_165760234.1">
    <property type="nucleotide sequence ID" value="NZ_LWBP01000112.1"/>
</dbReference>
<evidence type="ECO:0000256" key="2">
    <source>
        <dbReference type="ARBA" id="ARBA00022603"/>
    </source>
</evidence>
<dbReference type="InterPro" id="IPR002052">
    <property type="entry name" value="DNA_methylase_N6_adenine_CS"/>
</dbReference>
<dbReference type="GO" id="GO:0032259">
    <property type="term" value="P:methylation"/>
    <property type="evidence" value="ECO:0007669"/>
    <property type="project" value="UniProtKB-KW"/>
</dbReference>
<dbReference type="InterPro" id="IPR029063">
    <property type="entry name" value="SAM-dependent_MTases_sf"/>
</dbReference>
<gene>
    <name evidence="6" type="ORF">A4R26_17835</name>
</gene>
<dbReference type="CDD" id="cd02440">
    <property type="entry name" value="AdoMet_MTases"/>
    <property type="match status" value="1"/>
</dbReference>
<dbReference type="PROSITE" id="PS00092">
    <property type="entry name" value="N6_MTASE"/>
    <property type="match status" value="1"/>
</dbReference>
<dbReference type="GO" id="GO:0008170">
    <property type="term" value="F:N-methyltransferase activity"/>
    <property type="evidence" value="ECO:0007669"/>
    <property type="project" value="UniProtKB-ARBA"/>
</dbReference>
<evidence type="ECO:0000259" key="5">
    <source>
        <dbReference type="Pfam" id="PF05175"/>
    </source>
</evidence>
<accession>A0A1V9FXH0</accession>
<evidence type="ECO:0000313" key="6">
    <source>
        <dbReference type="EMBL" id="OQP63037.1"/>
    </source>
</evidence>
<dbReference type="AlphaFoldDB" id="A0A1V9FXH0"/>
<evidence type="ECO:0000256" key="4">
    <source>
        <dbReference type="ARBA" id="ARBA00022691"/>
    </source>
</evidence>
<dbReference type="InterPro" id="IPR007848">
    <property type="entry name" value="Small_mtfrase_dom"/>
</dbReference>
<dbReference type="Pfam" id="PF05175">
    <property type="entry name" value="MTS"/>
    <property type="match status" value="1"/>
</dbReference>
<dbReference type="EMBL" id="LWBP01000112">
    <property type="protein sequence ID" value="OQP63037.1"/>
    <property type="molecule type" value="Genomic_DNA"/>
</dbReference>
<dbReference type="GO" id="GO:0008276">
    <property type="term" value="F:protein methyltransferase activity"/>
    <property type="evidence" value="ECO:0007669"/>
    <property type="project" value="TreeGrafter"/>
</dbReference>
<dbReference type="SUPFAM" id="SSF53335">
    <property type="entry name" value="S-adenosyl-L-methionine-dependent methyltransferases"/>
    <property type="match status" value="1"/>
</dbReference>
<dbReference type="PANTHER" id="PTHR45875">
    <property type="entry name" value="METHYLTRANSFERASE N6AMT1"/>
    <property type="match status" value="1"/>
</dbReference>
<sequence>MRQVIKNIATRLYKPLLVKYLSATRMYTCKGIRLVIPPAVFHPGFFFSTRLLLKYIAALPLKNRSFLELGAGSGLIALYAAREGARVTASDINAEAIHSLKMNSQRNRISITIINSDLFTHIAQQSFDIIAINPPYYKKQPKTPAGYAWYCGEQGEYFQQLFSSLPSYMHPQSMVLMVLCDGCDLPMIKAMAAERGFRLNCVYEKGYWVEVNYIFRVETVHSS</sequence>
<dbReference type="STRING" id="550983.A4R26_17835"/>
<keyword evidence="2" id="KW-0489">Methyltransferase</keyword>
<reference evidence="7" key="1">
    <citation type="submission" date="2016-04" db="EMBL/GenBank/DDBJ databases">
        <authorList>
            <person name="Chen L."/>
            <person name="Zhuang W."/>
            <person name="Wang G."/>
        </authorList>
    </citation>
    <scope>NUCLEOTIDE SEQUENCE [LARGE SCALE GENOMIC DNA]</scope>
    <source>
        <strain evidence="7">208</strain>
    </source>
</reference>
<dbReference type="GO" id="GO:0003676">
    <property type="term" value="F:nucleic acid binding"/>
    <property type="evidence" value="ECO:0007669"/>
    <property type="project" value="InterPro"/>
</dbReference>
<keyword evidence="4" id="KW-0949">S-adenosyl-L-methionine</keyword>
<feature type="domain" description="Methyltransferase small" evidence="5">
    <location>
        <begin position="45"/>
        <end position="140"/>
    </location>
</feature>
<comment type="similarity">
    <text evidence="1">Belongs to the eukaryotic/archaeal PrmC-related family.</text>
</comment>
<dbReference type="Gene3D" id="3.40.50.150">
    <property type="entry name" value="Vaccinia Virus protein VP39"/>
    <property type="match status" value="1"/>
</dbReference>
<dbReference type="InterPro" id="IPR052190">
    <property type="entry name" value="Euk-Arch_PrmC-MTase"/>
</dbReference>
<dbReference type="PANTHER" id="PTHR45875:SF1">
    <property type="entry name" value="METHYLTRANSFERASE N6AMT1"/>
    <property type="match status" value="1"/>
</dbReference>
<evidence type="ECO:0000256" key="1">
    <source>
        <dbReference type="ARBA" id="ARBA00006149"/>
    </source>
</evidence>
<keyword evidence="3" id="KW-0808">Transferase</keyword>
<protein>
    <recommendedName>
        <fullName evidence="5">Methyltransferase small domain-containing protein</fullName>
    </recommendedName>
</protein>
<dbReference type="GO" id="GO:0035657">
    <property type="term" value="C:eRF1 methyltransferase complex"/>
    <property type="evidence" value="ECO:0007669"/>
    <property type="project" value="TreeGrafter"/>
</dbReference>
<dbReference type="GO" id="GO:0008757">
    <property type="term" value="F:S-adenosylmethionine-dependent methyltransferase activity"/>
    <property type="evidence" value="ECO:0007669"/>
    <property type="project" value="TreeGrafter"/>
</dbReference>
<name>A0A1V9FXH0_9BACT</name>
<proteinExistence type="inferred from homology"/>
<comment type="caution">
    <text evidence="6">The sequence shown here is derived from an EMBL/GenBank/DDBJ whole genome shotgun (WGS) entry which is preliminary data.</text>
</comment>